<gene>
    <name evidence="1" type="ORF">ISP15_07855</name>
</gene>
<protein>
    <submittedName>
        <fullName evidence="1">SRPBCC family protein</fullName>
    </submittedName>
</protein>
<dbReference type="RefSeq" id="WP_404546681.1">
    <property type="nucleotide sequence ID" value="NZ_JADIKJ010000007.1"/>
</dbReference>
<keyword evidence="2" id="KW-1185">Reference proteome</keyword>
<evidence type="ECO:0000313" key="2">
    <source>
        <dbReference type="Proteomes" id="UP001620461"/>
    </source>
</evidence>
<comment type="caution">
    <text evidence="1">The sequence shown here is derived from an EMBL/GenBank/DDBJ whole genome shotgun (WGS) entry which is preliminary data.</text>
</comment>
<dbReference type="SUPFAM" id="SSF55961">
    <property type="entry name" value="Bet v1-like"/>
    <property type="match status" value="1"/>
</dbReference>
<reference evidence="1 2" key="1">
    <citation type="submission" date="2020-10" db="EMBL/GenBank/DDBJ databases">
        <title>Phylogeny of dyella-like bacteria.</title>
        <authorList>
            <person name="Fu J."/>
        </authorList>
    </citation>
    <scope>NUCLEOTIDE SEQUENCE [LARGE SCALE GENOMIC DNA]</scope>
    <source>
        <strain evidence="1 2">JP1</strain>
    </source>
</reference>
<organism evidence="1 2">
    <name type="scientific">Dyella jejuensis</name>
    <dbReference type="NCBI Taxonomy" id="1432009"/>
    <lineage>
        <taxon>Bacteria</taxon>
        <taxon>Pseudomonadati</taxon>
        <taxon>Pseudomonadota</taxon>
        <taxon>Gammaproteobacteria</taxon>
        <taxon>Lysobacterales</taxon>
        <taxon>Rhodanobacteraceae</taxon>
        <taxon>Dyella</taxon>
    </lineage>
</organism>
<dbReference type="Gene3D" id="3.30.530.20">
    <property type="match status" value="1"/>
</dbReference>
<accession>A0ABW8JJ42</accession>
<dbReference type="EMBL" id="JADIKJ010000007">
    <property type="protein sequence ID" value="MFK2900246.1"/>
    <property type="molecule type" value="Genomic_DNA"/>
</dbReference>
<dbReference type="Proteomes" id="UP001620461">
    <property type="component" value="Unassembled WGS sequence"/>
</dbReference>
<sequence>MSAHRLETVRSSTKTVRIDCTPKAAFDFLADLANWPRWAVVNILSTSRTSDSEWWDMVTPHGAARLRLRADEHHGILDHDFVDPMASWTVPARVIANGTGTEFMITFFKPPAFSDEFFDEQVKLVDIELSKLKEMLELPTELAA</sequence>
<evidence type="ECO:0000313" key="1">
    <source>
        <dbReference type="EMBL" id="MFK2900246.1"/>
    </source>
</evidence>
<dbReference type="InterPro" id="IPR023393">
    <property type="entry name" value="START-like_dom_sf"/>
</dbReference>
<name>A0ABW8JJ42_9GAMM</name>
<proteinExistence type="predicted"/>